<dbReference type="PANTHER" id="PTHR33022:SF26">
    <property type="entry name" value="UBIQUITIN-LIKE PROTEASE FAMILY PROFILE DOMAIN-CONTAINING PROTEIN"/>
    <property type="match status" value="1"/>
</dbReference>
<dbReference type="OrthoDB" id="1291327at2759"/>
<reference evidence="2" key="2">
    <citation type="journal article" date="2017" name="J. Anim. Genet.">
        <title>Multiple reference genome sequences of hot pepper reveal the massive evolution of plant disease resistance genes by retroduplication.</title>
        <authorList>
            <person name="Kim S."/>
            <person name="Park J."/>
            <person name="Yeom S.-I."/>
            <person name="Kim Y.-M."/>
            <person name="Seo E."/>
            <person name="Kim K.-T."/>
            <person name="Kim M.-S."/>
            <person name="Lee J.M."/>
            <person name="Cheong K."/>
            <person name="Shin H.-S."/>
            <person name="Kim S.-B."/>
            <person name="Han K."/>
            <person name="Lee J."/>
            <person name="Park M."/>
            <person name="Lee H.-A."/>
            <person name="Lee H.-Y."/>
            <person name="Lee Y."/>
            <person name="Oh S."/>
            <person name="Lee J.H."/>
            <person name="Choi E."/>
            <person name="Choi E."/>
            <person name="Lee S.E."/>
            <person name="Jeon J."/>
            <person name="Kim H."/>
            <person name="Choi G."/>
            <person name="Song H."/>
            <person name="Lee J."/>
            <person name="Lee S.-C."/>
            <person name="Kwon J.-K."/>
            <person name="Lee H.-Y."/>
            <person name="Koo N."/>
            <person name="Hong Y."/>
            <person name="Kim R.W."/>
            <person name="Kang W.-H."/>
            <person name="Huh J.H."/>
            <person name="Kang B.-C."/>
            <person name="Yang T.-J."/>
            <person name="Lee Y.-H."/>
            <person name="Bennetzen J.L."/>
            <person name="Choi D."/>
        </authorList>
    </citation>
    <scope>NUCLEOTIDE SEQUENCE [LARGE SCALE GENOMIC DNA]</scope>
    <source>
        <strain evidence="2">cv. PBC81</strain>
    </source>
</reference>
<reference evidence="1 2" key="1">
    <citation type="journal article" date="2017" name="Genome Biol.">
        <title>New reference genome sequences of hot pepper reveal the massive evolution of plant disease-resistance genes by retroduplication.</title>
        <authorList>
            <person name="Kim S."/>
            <person name="Park J."/>
            <person name="Yeom S.I."/>
            <person name="Kim Y.M."/>
            <person name="Seo E."/>
            <person name="Kim K.T."/>
            <person name="Kim M.S."/>
            <person name="Lee J.M."/>
            <person name="Cheong K."/>
            <person name="Shin H.S."/>
            <person name="Kim S.B."/>
            <person name="Han K."/>
            <person name="Lee J."/>
            <person name="Park M."/>
            <person name="Lee H.A."/>
            <person name="Lee H.Y."/>
            <person name="Lee Y."/>
            <person name="Oh S."/>
            <person name="Lee J.H."/>
            <person name="Choi E."/>
            <person name="Choi E."/>
            <person name="Lee S.E."/>
            <person name="Jeon J."/>
            <person name="Kim H."/>
            <person name="Choi G."/>
            <person name="Song H."/>
            <person name="Lee J."/>
            <person name="Lee S.C."/>
            <person name="Kwon J.K."/>
            <person name="Lee H.Y."/>
            <person name="Koo N."/>
            <person name="Hong Y."/>
            <person name="Kim R.W."/>
            <person name="Kang W.H."/>
            <person name="Huh J.H."/>
            <person name="Kang B.C."/>
            <person name="Yang T.J."/>
            <person name="Lee Y.H."/>
            <person name="Bennetzen J.L."/>
            <person name="Choi D."/>
        </authorList>
    </citation>
    <scope>NUCLEOTIDE SEQUENCE [LARGE SCALE GENOMIC DNA]</scope>
    <source>
        <strain evidence="2">cv. PBC81</strain>
    </source>
</reference>
<proteinExistence type="predicted"/>
<dbReference type="PANTHER" id="PTHR33022">
    <property type="entry name" value="DUF1985 DOMAIN-CONTAINING PROTEIN"/>
    <property type="match status" value="1"/>
</dbReference>
<dbReference type="Proteomes" id="UP000224567">
    <property type="component" value="Unassembled WGS sequence"/>
</dbReference>
<accession>A0A2G2V701</accession>
<name>A0A2G2V701_CAPBA</name>
<dbReference type="EMBL" id="MLFT02000188">
    <property type="protein sequence ID" value="PHT28760.1"/>
    <property type="molecule type" value="Genomic_DNA"/>
</dbReference>
<organism evidence="1 2">
    <name type="scientific">Capsicum baccatum</name>
    <name type="common">Peruvian pepper</name>
    <dbReference type="NCBI Taxonomy" id="33114"/>
    <lineage>
        <taxon>Eukaryota</taxon>
        <taxon>Viridiplantae</taxon>
        <taxon>Streptophyta</taxon>
        <taxon>Embryophyta</taxon>
        <taxon>Tracheophyta</taxon>
        <taxon>Spermatophyta</taxon>
        <taxon>Magnoliopsida</taxon>
        <taxon>eudicotyledons</taxon>
        <taxon>Gunneridae</taxon>
        <taxon>Pentapetalae</taxon>
        <taxon>asterids</taxon>
        <taxon>lamiids</taxon>
        <taxon>Solanales</taxon>
        <taxon>Solanaceae</taxon>
        <taxon>Solanoideae</taxon>
        <taxon>Capsiceae</taxon>
        <taxon>Capsicum</taxon>
    </lineage>
</organism>
<evidence type="ECO:0000313" key="2">
    <source>
        <dbReference type="Proteomes" id="UP000224567"/>
    </source>
</evidence>
<protein>
    <submittedName>
        <fullName evidence="1">Uncharacterized protein</fullName>
    </submittedName>
</protein>
<gene>
    <name evidence="1" type="ORF">CQW23_31643</name>
</gene>
<dbReference type="AlphaFoldDB" id="A0A2G2V701"/>
<sequence>MVPYVECLTYCEGVPYVDFDPDLLRIRYALLLWNYGLRKEEDKARSDDEALMRPARKIGIIEDTEVLEV</sequence>
<evidence type="ECO:0000313" key="1">
    <source>
        <dbReference type="EMBL" id="PHT28760.1"/>
    </source>
</evidence>
<comment type="caution">
    <text evidence="1">The sequence shown here is derived from an EMBL/GenBank/DDBJ whole genome shotgun (WGS) entry which is preliminary data.</text>
</comment>
<keyword evidence="2" id="KW-1185">Reference proteome</keyword>